<feature type="compositionally biased region" description="Polar residues" evidence="1">
    <location>
        <begin position="1"/>
        <end position="28"/>
    </location>
</feature>
<proteinExistence type="predicted"/>
<organism evidence="2 3">
    <name type="scientific">Basidiobolus ranarum</name>
    <dbReference type="NCBI Taxonomy" id="34480"/>
    <lineage>
        <taxon>Eukaryota</taxon>
        <taxon>Fungi</taxon>
        <taxon>Fungi incertae sedis</taxon>
        <taxon>Zoopagomycota</taxon>
        <taxon>Entomophthoromycotina</taxon>
        <taxon>Basidiobolomycetes</taxon>
        <taxon>Basidiobolales</taxon>
        <taxon>Basidiobolaceae</taxon>
        <taxon>Basidiobolus</taxon>
    </lineage>
</organism>
<feature type="compositionally biased region" description="Basic residues" evidence="1">
    <location>
        <begin position="32"/>
        <end position="46"/>
    </location>
</feature>
<reference evidence="2 3" key="1">
    <citation type="submission" date="2023-04" db="EMBL/GenBank/DDBJ databases">
        <title>Genome of Basidiobolus ranarum AG-B5.</title>
        <authorList>
            <person name="Stajich J.E."/>
            <person name="Carter-House D."/>
            <person name="Gryganskyi A."/>
        </authorList>
    </citation>
    <scope>NUCLEOTIDE SEQUENCE [LARGE SCALE GENOMIC DNA]</scope>
    <source>
        <strain evidence="2 3">AG-B5</strain>
    </source>
</reference>
<protein>
    <submittedName>
        <fullName evidence="2">Uncharacterized protein</fullName>
    </submittedName>
</protein>
<dbReference type="EMBL" id="JASJQH010005457">
    <property type="protein sequence ID" value="KAK9745341.1"/>
    <property type="molecule type" value="Genomic_DNA"/>
</dbReference>
<evidence type="ECO:0000313" key="2">
    <source>
        <dbReference type="EMBL" id="KAK9745341.1"/>
    </source>
</evidence>
<feature type="compositionally biased region" description="Polar residues" evidence="1">
    <location>
        <begin position="54"/>
        <end position="69"/>
    </location>
</feature>
<comment type="caution">
    <text evidence="2">The sequence shown here is derived from an EMBL/GenBank/DDBJ whole genome shotgun (WGS) entry which is preliminary data.</text>
</comment>
<name>A0ABR2WCE1_9FUNG</name>
<evidence type="ECO:0000256" key="1">
    <source>
        <dbReference type="SAM" id="MobiDB-lite"/>
    </source>
</evidence>
<feature type="region of interest" description="Disordered" evidence="1">
    <location>
        <begin position="192"/>
        <end position="239"/>
    </location>
</feature>
<feature type="compositionally biased region" description="Acidic residues" evidence="1">
    <location>
        <begin position="215"/>
        <end position="229"/>
    </location>
</feature>
<dbReference type="Proteomes" id="UP001479436">
    <property type="component" value="Unassembled WGS sequence"/>
</dbReference>
<evidence type="ECO:0000313" key="3">
    <source>
        <dbReference type="Proteomes" id="UP001479436"/>
    </source>
</evidence>
<gene>
    <name evidence="2" type="ORF">K7432_018267</name>
</gene>
<accession>A0ABR2WCE1</accession>
<feature type="region of interest" description="Disordered" evidence="1">
    <location>
        <begin position="1"/>
        <end position="69"/>
    </location>
</feature>
<keyword evidence="3" id="KW-1185">Reference proteome</keyword>
<sequence length="239" mass="27005">MTDRQSTPTIAQTSTEPSTAGLQSPQPENQRRGRRRGRRGRGRGRRGRSDRQTRSQSIPESQLTSEHSTITTVTNDCLAEAYAHVKETLTEYREGVRHEILLDMCRRIQQLQGSLTEARRRITELEGYIDSRFHSDTRTMLLDILNGVQTSNLLLNTTLVGDDASADQTHNEEEIGSNRSDEQRISQVDISISGCSDPHSDEPAITHNRSNEPSLIEEEKDDDNDDDETTTVFKRPRTS</sequence>
<feature type="region of interest" description="Disordered" evidence="1">
    <location>
        <begin position="164"/>
        <end position="183"/>
    </location>
</feature>